<accession>A0A6J5MZ37</accession>
<dbReference type="SUPFAM" id="SSF52540">
    <property type="entry name" value="P-loop containing nucleoside triphosphate hydrolases"/>
    <property type="match status" value="1"/>
</dbReference>
<organism evidence="2">
    <name type="scientific">uncultured Caudovirales phage</name>
    <dbReference type="NCBI Taxonomy" id="2100421"/>
    <lineage>
        <taxon>Viruses</taxon>
        <taxon>Duplodnaviria</taxon>
        <taxon>Heunggongvirae</taxon>
        <taxon>Uroviricota</taxon>
        <taxon>Caudoviricetes</taxon>
        <taxon>Peduoviridae</taxon>
        <taxon>Maltschvirus</taxon>
        <taxon>Maltschvirus maltsch</taxon>
    </lineage>
</organism>
<protein>
    <submittedName>
        <fullName evidence="2">AAA domain containing protein</fullName>
    </submittedName>
</protein>
<dbReference type="Gene3D" id="3.40.50.300">
    <property type="entry name" value="P-loop containing nucleotide triphosphate hydrolases"/>
    <property type="match status" value="1"/>
</dbReference>
<feature type="domain" description="ATPase AAA-type core" evidence="1">
    <location>
        <begin position="68"/>
        <end position="173"/>
    </location>
</feature>
<proteinExistence type="predicted"/>
<name>A0A6J5MZ37_9CAUD</name>
<sequence length="225" mass="24676">MYDLQDLRPSIRSQINAAGIPERFIGKTLDDLGSYQGDVKDSVETWLDLVLSGKILKARGSAKCGLGLLLVGKPGHGKTTLASVVLQEVMRKADPALWGSTESFAKRPGLFVDYPKLLRIQQRSWKEDGPEASLMEGVFGDAGNNNVNLLVIDDLGKEHRTATGWAENTFDAVLRSRYNAGLPTIVTTNVPLKNWGEVYGEAMESFAHEAFLPISVVSMEGDRRK</sequence>
<evidence type="ECO:0000259" key="1">
    <source>
        <dbReference type="Pfam" id="PF00004"/>
    </source>
</evidence>
<gene>
    <name evidence="2" type="ORF">UFOVP621_14</name>
</gene>
<dbReference type="GO" id="GO:0005524">
    <property type="term" value="F:ATP binding"/>
    <property type="evidence" value="ECO:0007669"/>
    <property type="project" value="InterPro"/>
</dbReference>
<dbReference type="InterPro" id="IPR027417">
    <property type="entry name" value="P-loop_NTPase"/>
</dbReference>
<dbReference type="EMBL" id="LR796586">
    <property type="protein sequence ID" value="CAB4152515.1"/>
    <property type="molecule type" value="Genomic_DNA"/>
</dbReference>
<reference evidence="2" key="1">
    <citation type="submission" date="2020-04" db="EMBL/GenBank/DDBJ databases">
        <authorList>
            <person name="Chiriac C."/>
            <person name="Salcher M."/>
            <person name="Ghai R."/>
            <person name="Kavagutti S V."/>
        </authorList>
    </citation>
    <scope>NUCLEOTIDE SEQUENCE</scope>
</reference>
<dbReference type="GO" id="GO:0016887">
    <property type="term" value="F:ATP hydrolysis activity"/>
    <property type="evidence" value="ECO:0007669"/>
    <property type="project" value="InterPro"/>
</dbReference>
<evidence type="ECO:0000313" key="2">
    <source>
        <dbReference type="EMBL" id="CAB4152515.1"/>
    </source>
</evidence>
<dbReference type="Pfam" id="PF00004">
    <property type="entry name" value="AAA"/>
    <property type="match status" value="1"/>
</dbReference>
<dbReference type="InterPro" id="IPR003959">
    <property type="entry name" value="ATPase_AAA_core"/>
</dbReference>